<dbReference type="Gene3D" id="2.60.40.1120">
    <property type="entry name" value="Carboxypeptidase-like, regulatory domain"/>
    <property type="match status" value="1"/>
</dbReference>
<evidence type="ECO:0000313" key="14">
    <source>
        <dbReference type="Proteomes" id="UP000031408"/>
    </source>
</evidence>
<keyword evidence="14" id="KW-1185">Reference proteome</keyword>
<feature type="domain" description="TonB-dependent receptor-like beta-barrel" evidence="11">
    <location>
        <begin position="332"/>
        <end position="773"/>
    </location>
</feature>
<dbReference type="NCBIfam" id="TIGR04056">
    <property type="entry name" value="OMP_RagA_SusC"/>
    <property type="match status" value="1"/>
</dbReference>
<dbReference type="GO" id="GO:0009279">
    <property type="term" value="C:cell outer membrane"/>
    <property type="evidence" value="ECO:0007669"/>
    <property type="project" value="UniProtKB-SubCell"/>
</dbReference>
<evidence type="ECO:0000256" key="2">
    <source>
        <dbReference type="ARBA" id="ARBA00022448"/>
    </source>
</evidence>
<keyword evidence="7 8" id="KW-0998">Cell outer membrane</keyword>
<dbReference type="PROSITE" id="PS52016">
    <property type="entry name" value="TONB_DEPENDENT_REC_3"/>
    <property type="match status" value="1"/>
</dbReference>
<dbReference type="OrthoDB" id="9768177at2"/>
<feature type="signal peptide" evidence="10">
    <location>
        <begin position="1"/>
        <end position="21"/>
    </location>
</feature>
<dbReference type="RefSeq" id="WP_039143541.1">
    <property type="nucleotide sequence ID" value="NZ_JSVC01000027.1"/>
</dbReference>
<sequence length="991" mass="107705">MRKFAGKLFPVLLGLALPLLAAAQQAVRGKVLDASGNPLAGATVSVKGTKISVQTDAGGNFTITLPQQYSRLDVSYVGFVGQTITAVQGENVIALREDEKGLSEVVVTGLSSSIKRSNAANSVARIGARELTGSTRPPTIDGAMSGKVAGAQISANTGAPGGGLSIRLRGVSTVAGSSEPLYVIDGVIVNNDQFATGAGTRAFNGATSANAGSQDQAPNRISDINPADIESIEVLKGPSASAIYGSRAGAGVIVINTKRGKSGKTRINVNQDLGFTKASNLLGSSDWNPEKIAAYGGAYNLSEEEALELYNAAGGKTWDYEKMIWGNTGFISNTNVNVNGGNDRTKFYIAGSYQTETGIQKKTGFSRKSFRINLDHKFNEFMDLKVSSNYINSNSSRSFTGNDNNGVSLSYSIAYIPNFIDIARRPDGTYPQIPGRAQNPLEIVDRAENKEKTNRFLNSGELNFYLLKKERSTLKLSMRGGVDYLVSEPMTYMPEDLQFMVNVANRGAIRLTTNKALYTYMQAGLNFNTNVGKNIDLTTGLVVLRDDQKVDQSFIQGEGLLTAQRNPSIATVRLTDNNQTKSSVVAIDASQEFNWDDKVIGRVGVRADKSTLSGFNFDKYYYYPRAAVAVNLTNLGSWAPEFLSQLKPRAAYGEASGFPSFDAVYSNLIGVNYGGQLGEVAPVQLGLEKLDPERAKEIEVGLDLGFLNNRVTLEATYYHKKVVDFLYPFSLSPSTGVVSYKLFPVGDMVNKGVEIGLNAQVVKKPRLEWTTGLQFWTNKSEVTRLTIPPSFVAGSGFGAYGRKRIQQGYSPTAWWGFDEDGTLIQYKDYQPDYQLSWSNNLRLAKNFELSMLWHTSQGGYNSSLTRLTKDEGGTTKDWSNTGKSGDPIGIERQETIVSNFVFDASYIRLRELGLYYTVPSTKITSMFGNHVQNIRFGVSGQNLVTITDYYGYDPEVSNFNTGNAGGALTGGVDLTPFPMAKRFFFHLNIGL</sequence>
<comment type="subcellular location">
    <subcellularLocation>
        <location evidence="1 8">Cell outer membrane</location>
        <topology evidence="1 8">Multi-pass membrane protein</topology>
    </subcellularLocation>
</comment>
<dbReference type="InterPro" id="IPR012910">
    <property type="entry name" value="Plug_dom"/>
</dbReference>
<comment type="similarity">
    <text evidence="8 9">Belongs to the TonB-dependent receptor family.</text>
</comment>
<dbReference type="Gene3D" id="2.40.170.20">
    <property type="entry name" value="TonB-dependent receptor, beta-barrel domain"/>
    <property type="match status" value="1"/>
</dbReference>
<dbReference type="Proteomes" id="UP000031408">
    <property type="component" value="Unassembled WGS sequence"/>
</dbReference>
<dbReference type="InterPro" id="IPR008969">
    <property type="entry name" value="CarboxyPept-like_regulatory"/>
</dbReference>
<keyword evidence="10" id="KW-0732">Signal</keyword>
<organism evidence="13 14">
    <name type="scientific">Flavihumibacter solisilvae</name>
    <dbReference type="NCBI Taxonomy" id="1349421"/>
    <lineage>
        <taxon>Bacteria</taxon>
        <taxon>Pseudomonadati</taxon>
        <taxon>Bacteroidota</taxon>
        <taxon>Chitinophagia</taxon>
        <taxon>Chitinophagales</taxon>
        <taxon>Chitinophagaceae</taxon>
        <taxon>Flavihumibacter</taxon>
    </lineage>
</organism>
<feature type="chain" id="PRO_5002135573" evidence="10">
    <location>
        <begin position="22"/>
        <end position="991"/>
    </location>
</feature>
<dbReference type="InterPro" id="IPR037066">
    <property type="entry name" value="Plug_dom_sf"/>
</dbReference>
<dbReference type="AlphaFoldDB" id="A0A0C1LBE9"/>
<dbReference type="InterPro" id="IPR023997">
    <property type="entry name" value="TonB-dep_OMP_SusC/RagA_CS"/>
</dbReference>
<comment type="caution">
    <text evidence="13">The sequence shown here is derived from an EMBL/GenBank/DDBJ whole genome shotgun (WGS) entry which is preliminary data.</text>
</comment>
<dbReference type="SUPFAM" id="SSF56935">
    <property type="entry name" value="Porins"/>
    <property type="match status" value="1"/>
</dbReference>
<accession>A0A0C1LBE9</accession>
<protein>
    <submittedName>
        <fullName evidence="13">Uncharacterized protein</fullName>
    </submittedName>
</protein>
<feature type="domain" description="TonB-dependent receptor plug" evidence="12">
    <location>
        <begin position="117"/>
        <end position="252"/>
    </location>
</feature>
<evidence type="ECO:0000256" key="10">
    <source>
        <dbReference type="SAM" id="SignalP"/>
    </source>
</evidence>
<evidence type="ECO:0000259" key="12">
    <source>
        <dbReference type="Pfam" id="PF07715"/>
    </source>
</evidence>
<dbReference type="InterPro" id="IPR039426">
    <property type="entry name" value="TonB-dep_rcpt-like"/>
</dbReference>
<keyword evidence="6 8" id="KW-0472">Membrane</keyword>
<name>A0A0C1LBE9_9BACT</name>
<dbReference type="InterPro" id="IPR000531">
    <property type="entry name" value="Beta-barrel_TonB"/>
</dbReference>
<keyword evidence="4 8" id="KW-0812">Transmembrane</keyword>
<keyword evidence="3 8" id="KW-1134">Transmembrane beta strand</keyword>
<evidence type="ECO:0000256" key="5">
    <source>
        <dbReference type="ARBA" id="ARBA00023077"/>
    </source>
</evidence>
<dbReference type="Gene3D" id="2.170.130.10">
    <property type="entry name" value="TonB-dependent receptor, plug domain"/>
    <property type="match status" value="1"/>
</dbReference>
<dbReference type="Pfam" id="PF07715">
    <property type="entry name" value="Plug"/>
    <property type="match status" value="1"/>
</dbReference>
<dbReference type="STRING" id="1349421.OI18_20765"/>
<evidence type="ECO:0000256" key="8">
    <source>
        <dbReference type="PROSITE-ProRule" id="PRU01360"/>
    </source>
</evidence>
<evidence type="ECO:0000256" key="1">
    <source>
        <dbReference type="ARBA" id="ARBA00004571"/>
    </source>
</evidence>
<gene>
    <name evidence="13" type="ORF">OI18_20765</name>
</gene>
<evidence type="ECO:0000313" key="13">
    <source>
        <dbReference type="EMBL" id="KIC92853.1"/>
    </source>
</evidence>
<evidence type="ECO:0000256" key="7">
    <source>
        <dbReference type="ARBA" id="ARBA00023237"/>
    </source>
</evidence>
<evidence type="ECO:0000259" key="11">
    <source>
        <dbReference type="Pfam" id="PF00593"/>
    </source>
</evidence>
<keyword evidence="2 8" id="KW-0813">Transport</keyword>
<proteinExistence type="inferred from homology"/>
<reference evidence="13 14" key="1">
    <citation type="submission" date="2014-11" db="EMBL/GenBank/DDBJ databases">
        <title>Genome sequence of Flavihumibacter solisilvae 3-3.</title>
        <authorList>
            <person name="Zhou G."/>
            <person name="Li M."/>
            <person name="Wang G."/>
        </authorList>
    </citation>
    <scope>NUCLEOTIDE SEQUENCE [LARGE SCALE GENOMIC DNA]</scope>
    <source>
        <strain evidence="13 14">3-3</strain>
    </source>
</reference>
<evidence type="ECO:0000256" key="4">
    <source>
        <dbReference type="ARBA" id="ARBA00022692"/>
    </source>
</evidence>
<evidence type="ECO:0000256" key="9">
    <source>
        <dbReference type="RuleBase" id="RU003357"/>
    </source>
</evidence>
<dbReference type="EMBL" id="JSVC01000027">
    <property type="protein sequence ID" value="KIC92853.1"/>
    <property type="molecule type" value="Genomic_DNA"/>
</dbReference>
<evidence type="ECO:0000256" key="6">
    <source>
        <dbReference type="ARBA" id="ARBA00023136"/>
    </source>
</evidence>
<dbReference type="InterPro" id="IPR036942">
    <property type="entry name" value="Beta-barrel_TonB_sf"/>
</dbReference>
<dbReference type="NCBIfam" id="TIGR04057">
    <property type="entry name" value="SusC_RagA_signa"/>
    <property type="match status" value="1"/>
</dbReference>
<dbReference type="SUPFAM" id="SSF49464">
    <property type="entry name" value="Carboxypeptidase regulatory domain-like"/>
    <property type="match status" value="1"/>
</dbReference>
<dbReference type="Pfam" id="PF00593">
    <property type="entry name" value="TonB_dep_Rec_b-barrel"/>
    <property type="match status" value="1"/>
</dbReference>
<dbReference type="Pfam" id="PF13715">
    <property type="entry name" value="CarbopepD_reg_2"/>
    <property type="match status" value="1"/>
</dbReference>
<dbReference type="InterPro" id="IPR023996">
    <property type="entry name" value="TonB-dep_OMP_SusC/RagA"/>
</dbReference>
<evidence type="ECO:0000256" key="3">
    <source>
        <dbReference type="ARBA" id="ARBA00022452"/>
    </source>
</evidence>
<keyword evidence="5 9" id="KW-0798">TonB box</keyword>